<dbReference type="GO" id="GO:0008033">
    <property type="term" value="P:tRNA processing"/>
    <property type="evidence" value="ECO:0007669"/>
    <property type="project" value="UniProtKB-UniRule"/>
</dbReference>
<dbReference type="InterPro" id="IPR028878">
    <property type="entry name" value="RNase_E"/>
</dbReference>
<feature type="compositionally biased region" description="Acidic residues" evidence="9">
    <location>
        <begin position="208"/>
        <end position="220"/>
    </location>
</feature>
<dbReference type="GO" id="GO:0000049">
    <property type="term" value="F:tRNA binding"/>
    <property type="evidence" value="ECO:0007669"/>
    <property type="project" value="UniProtKB-KW"/>
</dbReference>
<evidence type="ECO:0000313" key="13">
    <source>
        <dbReference type="Proteomes" id="UP000236959"/>
    </source>
</evidence>
<comment type="function">
    <text evidence="8">Endoribonuclease that plays a central role in RNA processing and decay. Required for the maturation of 5S and 16S rRNAs and the majority of tRNAs. Also involved in the degradation of most mRNAs.</text>
</comment>
<dbReference type="InterPro" id="IPR004659">
    <property type="entry name" value="RNase_E/G"/>
</dbReference>
<dbReference type="OrthoDB" id="9804278at2"/>
<comment type="similarity">
    <text evidence="8">Belongs to the RNase E/G family. RNase E subfamily.</text>
</comment>
<dbReference type="Gene3D" id="3.40.1260.20">
    <property type="entry name" value="Ribonuclease E, catalytic domain"/>
    <property type="match status" value="1"/>
</dbReference>
<keyword evidence="3 8" id="KW-0479">Metal-binding</keyword>
<gene>
    <name evidence="8" type="primary">rne</name>
    <name evidence="12" type="ORF">CLV41_107262</name>
</gene>
<keyword evidence="1 8" id="KW-0963">Cytoplasm</keyword>
<dbReference type="GO" id="GO:0009898">
    <property type="term" value="C:cytoplasmic side of plasma membrane"/>
    <property type="evidence" value="ECO:0007669"/>
    <property type="project" value="UniProtKB-UniRule"/>
</dbReference>
<dbReference type="AlphaFoldDB" id="A0A2S3UR99"/>
<evidence type="ECO:0000256" key="8">
    <source>
        <dbReference type="HAMAP-Rule" id="MF_00970"/>
    </source>
</evidence>
<dbReference type="Proteomes" id="UP000236959">
    <property type="component" value="Unassembled WGS sequence"/>
</dbReference>
<dbReference type="HAMAP" id="MF_00970">
    <property type="entry name" value="RNase_E"/>
    <property type="match status" value="1"/>
</dbReference>
<evidence type="ECO:0000313" key="12">
    <source>
        <dbReference type="EMBL" id="POF30231.1"/>
    </source>
</evidence>
<feature type="compositionally biased region" description="Low complexity" evidence="9">
    <location>
        <begin position="877"/>
        <end position="902"/>
    </location>
</feature>
<protein>
    <recommendedName>
        <fullName evidence="8">Ribonuclease E</fullName>
        <shortName evidence="8">RNase E</shortName>
        <ecNumber evidence="8">3.1.26.12</ecNumber>
    </recommendedName>
</protein>
<keyword evidence="8" id="KW-1003">Cell membrane</keyword>
<evidence type="ECO:0000256" key="1">
    <source>
        <dbReference type="ARBA" id="ARBA00022490"/>
    </source>
</evidence>
<keyword evidence="8" id="KW-0820">tRNA-binding</keyword>
<dbReference type="GO" id="GO:0005737">
    <property type="term" value="C:cytoplasm"/>
    <property type="evidence" value="ECO:0007669"/>
    <property type="project" value="UniProtKB-SubCell"/>
</dbReference>
<dbReference type="SUPFAM" id="SSF50249">
    <property type="entry name" value="Nucleic acid-binding proteins"/>
    <property type="match status" value="1"/>
</dbReference>
<evidence type="ECO:0000256" key="6">
    <source>
        <dbReference type="ARBA" id="ARBA00022842"/>
    </source>
</evidence>
<dbReference type="RefSeq" id="WP_103223607.1">
    <property type="nucleotide sequence ID" value="NZ_PPCN01000007.1"/>
</dbReference>
<keyword evidence="8" id="KW-0862">Zinc</keyword>
<comment type="cofactor">
    <cofactor evidence="8">
        <name>Zn(2+)</name>
        <dbReference type="ChEBI" id="CHEBI:29105"/>
    </cofactor>
    <text evidence="8">Binds 2 Zn(2+) ions per homotetramer.</text>
</comment>
<feature type="region of interest" description="Required for zinc-mediated homotetramerization and catalytic activity" evidence="8">
    <location>
        <begin position="559"/>
        <end position="562"/>
    </location>
</feature>
<feature type="compositionally biased region" description="Acidic residues" evidence="9">
    <location>
        <begin position="728"/>
        <end position="751"/>
    </location>
</feature>
<reference evidence="12 13" key="1">
    <citation type="submission" date="2018-01" db="EMBL/GenBank/DDBJ databases">
        <title>Genomic Encyclopedia of Archaeal and Bacterial Type Strains, Phase II (KMG-II): from individual species to whole genera.</title>
        <authorList>
            <person name="Goeker M."/>
        </authorList>
    </citation>
    <scope>NUCLEOTIDE SEQUENCE [LARGE SCALE GENOMIC DNA]</scope>
    <source>
        <strain evidence="12 13">DSM 17023</strain>
    </source>
</reference>
<feature type="binding site" evidence="8">
    <location>
        <position position="559"/>
    </location>
    <ligand>
        <name>Zn(2+)</name>
        <dbReference type="ChEBI" id="CHEBI:29105"/>
        <note>ligand shared between dimeric partners</note>
    </ligand>
</feature>
<feature type="compositionally biased region" description="Basic residues" evidence="9">
    <location>
        <begin position="692"/>
        <end position="702"/>
    </location>
</feature>
<keyword evidence="13" id="KW-1185">Reference proteome</keyword>
<feature type="compositionally biased region" description="Polar residues" evidence="9">
    <location>
        <begin position="847"/>
        <end position="862"/>
    </location>
</feature>
<dbReference type="CDD" id="cd04453">
    <property type="entry name" value="S1_RNase_E"/>
    <property type="match status" value="1"/>
</dbReference>
<keyword evidence="4 8" id="KW-0255">Endonuclease</keyword>
<feature type="compositionally biased region" description="Basic residues" evidence="9">
    <location>
        <begin position="756"/>
        <end position="769"/>
    </location>
</feature>
<dbReference type="GO" id="GO:0008270">
    <property type="term" value="F:zinc ion binding"/>
    <property type="evidence" value="ECO:0007669"/>
    <property type="project" value="UniProtKB-UniRule"/>
</dbReference>
<evidence type="ECO:0000256" key="5">
    <source>
        <dbReference type="ARBA" id="ARBA00022801"/>
    </source>
</evidence>
<feature type="compositionally biased region" description="Basic residues" evidence="9">
    <location>
        <begin position="193"/>
        <end position="203"/>
    </location>
</feature>
<evidence type="ECO:0000256" key="2">
    <source>
        <dbReference type="ARBA" id="ARBA00022722"/>
    </source>
</evidence>
<dbReference type="EC" id="3.1.26.12" evidence="8"/>
<name>A0A2S3UR99_9HYPH</name>
<keyword evidence="5 8" id="KW-0378">Hydrolase</keyword>
<comment type="catalytic activity">
    <reaction evidence="8">
        <text>Endonucleolytic cleavage of single-stranded RNA in A- and U-rich regions.</text>
        <dbReference type="EC" id="3.1.26.12"/>
    </reaction>
</comment>
<dbReference type="InterPro" id="IPR019307">
    <property type="entry name" value="RNA-bd_AU-1/RNase_E/G"/>
</dbReference>
<feature type="domain" description="RNA-binding protein AU-1/Ribonuclease E/G" evidence="10">
    <location>
        <begin position="276"/>
        <end position="546"/>
    </location>
</feature>
<keyword evidence="7 8" id="KW-0694">RNA-binding</keyword>
<dbReference type="NCBIfam" id="TIGR00757">
    <property type="entry name" value="RNaseEG"/>
    <property type="match status" value="1"/>
</dbReference>
<feature type="binding site" evidence="8">
    <location>
        <position position="501"/>
    </location>
    <ligand>
        <name>Mg(2+)</name>
        <dbReference type="ChEBI" id="CHEBI:18420"/>
        <note>catalytic</note>
    </ligand>
</feature>
<dbReference type="GO" id="GO:0006364">
    <property type="term" value="P:rRNA processing"/>
    <property type="evidence" value="ECO:0007669"/>
    <property type="project" value="UniProtKB-UniRule"/>
</dbReference>
<feature type="binding site" evidence="8">
    <location>
        <position position="562"/>
    </location>
    <ligand>
        <name>Zn(2+)</name>
        <dbReference type="ChEBI" id="CHEBI:29105"/>
        <note>ligand shared between dimeric partners</note>
    </ligand>
</feature>
<dbReference type="GO" id="GO:0000287">
    <property type="term" value="F:magnesium ion binding"/>
    <property type="evidence" value="ECO:0007669"/>
    <property type="project" value="UniProtKB-UniRule"/>
</dbReference>
<comment type="cofactor">
    <cofactor evidence="8">
        <name>Mg(2+)</name>
        <dbReference type="ChEBI" id="CHEBI:18420"/>
    </cofactor>
    <text evidence="8">Binds 1 Mg(2+) ion per subunit.</text>
</comment>
<feature type="compositionally biased region" description="Polar residues" evidence="9">
    <location>
        <begin position="819"/>
        <end position="829"/>
    </location>
</feature>
<feature type="compositionally biased region" description="Basic and acidic residues" evidence="9">
    <location>
        <begin position="117"/>
        <end position="132"/>
    </location>
</feature>
<comment type="caution">
    <text evidence="12">The sequence shown here is derived from an EMBL/GenBank/DDBJ whole genome shotgun (WGS) entry which is preliminary data.</text>
</comment>
<dbReference type="PANTHER" id="PTHR30001:SF1">
    <property type="entry name" value="RIBONUCLEASE E_G-LIKE PROTEIN, CHLOROPLASTIC"/>
    <property type="match status" value="1"/>
</dbReference>
<evidence type="ECO:0000259" key="11">
    <source>
        <dbReference type="Pfam" id="PF20833"/>
    </source>
</evidence>
<accession>A0A2S3UR99</accession>
<keyword evidence="6 8" id="KW-0460">Magnesium</keyword>
<feature type="binding site" evidence="8">
    <location>
        <position position="458"/>
    </location>
    <ligand>
        <name>Mg(2+)</name>
        <dbReference type="ChEBI" id="CHEBI:18420"/>
        <note>catalytic</note>
    </ligand>
</feature>
<keyword evidence="2 8" id="KW-0540">Nuclease</keyword>
<dbReference type="InterPro" id="IPR012340">
    <property type="entry name" value="NA-bd_OB-fold"/>
</dbReference>
<keyword evidence="8" id="KW-0699">rRNA-binding</keyword>
<feature type="compositionally biased region" description="Polar residues" evidence="9">
    <location>
        <begin position="705"/>
        <end position="724"/>
    </location>
</feature>
<keyword evidence="8" id="KW-0472">Membrane</keyword>
<dbReference type="EMBL" id="PPCN01000007">
    <property type="protein sequence ID" value="POF30231.1"/>
    <property type="molecule type" value="Genomic_DNA"/>
</dbReference>
<keyword evidence="8" id="KW-0698">rRNA processing</keyword>
<feature type="compositionally biased region" description="Acidic residues" evidence="9">
    <location>
        <begin position="665"/>
        <end position="689"/>
    </location>
</feature>
<dbReference type="GO" id="GO:0008995">
    <property type="term" value="F:ribonuclease E activity"/>
    <property type="evidence" value="ECO:0007669"/>
    <property type="project" value="UniProtKB-EC"/>
</dbReference>
<organism evidence="12 13">
    <name type="scientific">Roseibium marinum</name>
    <dbReference type="NCBI Taxonomy" id="281252"/>
    <lineage>
        <taxon>Bacteria</taxon>
        <taxon>Pseudomonadati</taxon>
        <taxon>Pseudomonadota</taxon>
        <taxon>Alphaproteobacteria</taxon>
        <taxon>Hyphomicrobiales</taxon>
        <taxon>Stappiaceae</taxon>
        <taxon>Roseibium</taxon>
    </lineage>
</organism>
<evidence type="ECO:0000256" key="3">
    <source>
        <dbReference type="ARBA" id="ARBA00022723"/>
    </source>
</evidence>
<dbReference type="Pfam" id="PF20833">
    <property type="entry name" value="RNase_E_G_Thio"/>
    <property type="match status" value="1"/>
</dbReference>
<feature type="compositionally biased region" description="Basic and acidic residues" evidence="9">
    <location>
        <begin position="94"/>
        <end position="108"/>
    </location>
</feature>
<dbReference type="InterPro" id="IPR048583">
    <property type="entry name" value="RNase_E_G_thioredoxin-like"/>
</dbReference>
<dbReference type="GO" id="GO:0019843">
    <property type="term" value="F:rRNA binding"/>
    <property type="evidence" value="ECO:0007669"/>
    <property type="project" value="UniProtKB-KW"/>
</dbReference>
<comment type="subunit">
    <text evidence="8">Homotetramer formed by a dimer of dimers.</text>
</comment>
<evidence type="ECO:0000256" key="4">
    <source>
        <dbReference type="ARBA" id="ARBA00022759"/>
    </source>
</evidence>
<comment type="subcellular location">
    <subcellularLocation>
        <location evidence="8">Cytoplasm</location>
    </subcellularLocation>
    <subcellularLocation>
        <location evidence="8">Cell inner membrane</location>
        <topology evidence="8">Peripheral membrane protein</topology>
        <orientation evidence="8">Cytoplasmic side</orientation>
    </subcellularLocation>
</comment>
<dbReference type="PANTHER" id="PTHR30001">
    <property type="entry name" value="RIBONUCLEASE"/>
    <property type="match status" value="1"/>
</dbReference>
<dbReference type="Gene3D" id="2.40.50.140">
    <property type="entry name" value="Nucleic acid-binding proteins"/>
    <property type="match status" value="1"/>
</dbReference>
<proteinExistence type="inferred from homology"/>
<sequence length="927" mass="102269">MANKMLIDAGHPEETRVVVVRGNRVEEFDFEAANRKQLRGNIYLAKVTRVEPSLQAAFVEYGGNRHGFLAFSEIHPDYYQIPVADREALLAAEAADRQRDDADADEKPKRRRRTRAARNDGAETVASEKIEPEDAQADAGEPAADTTSEASGDATVEDLAARAPEDDDAQDAGDGNQSSDDADEEEDDTPVKARGRGRGRGRGRKSEEDDDDVENDEDAVESVGAEDAMEEVPERRAPVRKQYKIQEVIKRRQVILVQVVKEERGNKGAALTTYLSLAGRYSVLMPNTARGGGISRKITQPTDRKRLKEIASELEVPEGMGVILRTAGASRTKAEIKRDFEYLMRLWENVRELTLKSSAPSLVYEEGSLVKRSIRDLYNKDINEVLVAGDESYREAKDFMRMLMPSHAKNVQPYRDPSPLFIRFGVEPQLDAMFSPQVTLKSGGYIVINQTEALVSIDVNSGKSTREHNIEDTALQTNLEAAEEVTRQLRLRDLAGLVVIDFIDMEESKNNRSVERKLKDCLKNDRARIQVGRISHFGLLEMSRQRIRTGVLESSTTPCPHCQGTGMIRSVESIALHVLRSIEDNLLKGSSHNLIIRTTTQVALYILNQKRANLVDLETRFAIEIGVHADDAINGQLYVLERGDLVDRERFPAPSPIVQPHTVEIEYEDEPTEEQPEELEEEQALDDEGGDRRRKRRRKRRRGGSDTQPEGNDFNNDTANTTRQAADASDDAESEDGQPQEASSGEEDGGDDEPRRKRRRGRRGGRRGRKNGEGGDFNGEDEADGNTAISAEASNGEAAEAVDATPAQEATASGEPATPESQAEQNGSDAVNAEAAAGPVEEVSTIEADTTENQDVTASEPSDASEEEKIVVETPTSEQPVASEAAPEQEAEAPSAPAEPVVTSETSGDDKEDKPKRAGWWRGRSFF</sequence>
<feature type="domain" description="RNase E/G thioredoxin-like" evidence="11">
    <location>
        <begin position="558"/>
        <end position="642"/>
    </location>
</feature>
<dbReference type="Pfam" id="PF10150">
    <property type="entry name" value="RNase_E_G"/>
    <property type="match status" value="1"/>
</dbReference>
<evidence type="ECO:0000259" key="10">
    <source>
        <dbReference type="Pfam" id="PF10150"/>
    </source>
</evidence>
<keyword evidence="8" id="KW-0819">tRNA processing</keyword>
<evidence type="ECO:0000256" key="9">
    <source>
        <dbReference type="SAM" id="MobiDB-lite"/>
    </source>
</evidence>
<dbReference type="GO" id="GO:0006402">
    <property type="term" value="P:mRNA catabolic process"/>
    <property type="evidence" value="ECO:0007669"/>
    <property type="project" value="UniProtKB-UniRule"/>
</dbReference>
<feature type="region of interest" description="Disordered" evidence="9">
    <location>
        <begin position="651"/>
        <end position="927"/>
    </location>
</feature>
<feature type="region of interest" description="Disordered" evidence="9">
    <location>
        <begin position="94"/>
        <end position="237"/>
    </location>
</feature>
<feature type="compositionally biased region" description="Low complexity" evidence="9">
    <location>
        <begin position="785"/>
        <end position="801"/>
    </location>
</feature>
<evidence type="ECO:0000256" key="7">
    <source>
        <dbReference type="ARBA" id="ARBA00022884"/>
    </source>
</evidence>
<keyword evidence="8" id="KW-0997">Cell inner membrane</keyword>